<reference evidence="2" key="1">
    <citation type="journal article" date="2012" name="Proc. Natl. Acad. Sci. U.S.A.">
        <title>Genome sequence of the button mushroom Agaricus bisporus reveals mechanisms governing adaptation to a humic-rich ecological niche.</title>
        <authorList>
            <person name="Morin E."/>
            <person name="Kohler A."/>
            <person name="Baker A.R."/>
            <person name="Foulongne-Oriol M."/>
            <person name="Lombard V."/>
            <person name="Nagy L.G."/>
            <person name="Ohm R.A."/>
            <person name="Patyshakuliyeva A."/>
            <person name="Brun A."/>
            <person name="Aerts A.L."/>
            <person name="Bailey A.M."/>
            <person name="Billette C."/>
            <person name="Coutinho P.M."/>
            <person name="Deakin G."/>
            <person name="Doddapaneni H."/>
            <person name="Floudas D."/>
            <person name="Grimwood J."/>
            <person name="Hilden K."/>
            <person name="Kuees U."/>
            <person name="LaButti K.M."/>
            <person name="Lapidus A."/>
            <person name="Lindquist E.A."/>
            <person name="Lucas S.M."/>
            <person name="Murat C."/>
            <person name="Riley R.W."/>
            <person name="Salamov A.A."/>
            <person name="Schmutz J."/>
            <person name="Subramanian V."/>
            <person name="Woesten H.A.B."/>
            <person name="Xu J."/>
            <person name="Eastwood D.C."/>
            <person name="Foster G.D."/>
            <person name="Sonnenberg A.S."/>
            <person name="Cullen D."/>
            <person name="de Vries R.P."/>
            <person name="Lundell T."/>
            <person name="Hibbett D.S."/>
            <person name="Henrissat B."/>
            <person name="Burton K.S."/>
            <person name="Kerrigan R.W."/>
            <person name="Challen M.P."/>
            <person name="Grigoriev I.V."/>
            <person name="Martin F."/>
        </authorList>
    </citation>
    <scope>NUCLEOTIDE SEQUENCE [LARGE SCALE GENOMIC DNA]</scope>
    <source>
        <strain evidence="2">JB137-S8 / ATCC MYA-4627 / FGSC 10392</strain>
    </source>
</reference>
<dbReference type="AlphaFoldDB" id="K5WDY2"/>
<dbReference type="OrthoDB" id="3063088at2759"/>
<accession>K5WDY2</accession>
<dbReference type="HOGENOM" id="CLU_1824742_0_0_1"/>
<evidence type="ECO:0000313" key="1">
    <source>
        <dbReference type="EMBL" id="EKM73466.1"/>
    </source>
</evidence>
<organism evidence="1 2">
    <name type="scientific">Agaricus bisporus var. burnettii (strain JB137-S8 / ATCC MYA-4627 / FGSC 10392)</name>
    <name type="common">White button mushroom</name>
    <dbReference type="NCBI Taxonomy" id="597362"/>
    <lineage>
        <taxon>Eukaryota</taxon>
        <taxon>Fungi</taxon>
        <taxon>Dikarya</taxon>
        <taxon>Basidiomycota</taxon>
        <taxon>Agaricomycotina</taxon>
        <taxon>Agaricomycetes</taxon>
        <taxon>Agaricomycetidae</taxon>
        <taxon>Agaricales</taxon>
        <taxon>Agaricineae</taxon>
        <taxon>Agaricaceae</taxon>
        <taxon>Agaricus</taxon>
    </lineage>
</organism>
<dbReference type="EMBL" id="JH972680">
    <property type="protein sequence ID" value="EKM73466.1"/>
    <property type="molecule type" value="Genomic_DNA"/>
</dbReference>
<evidence type="ECO:0000313" key="2">
    <source>
        <dbReference type="Proteomes" id="UP000008493"/>
    </source>
</evidence>
<keyword evidence="2" id="KW-1185">Reference proteome</keyword>
<dbReference type="RefSeq" id="XP_007335896.1">
    <property type="nucleotide sequence ID" value="XM_007335834.1"/>
</dbReference>
<name>K5WDY2_AGABU</name>
<dbReference type="InParanoid" id="K5WDY2"/>
<dbReference type="GeneID" id="18832861"/>
<gene>
    <name evidence="1" type="ORF">AGABI1DRAFT_96266</name>
</gene>
<sequence>MSDDKRGKVRLGAHKFKVEFINKLNNLLLTDLKVGDLLIEHAAEHGESTFLATTHVPTSAECAFVLKHVRAHFTIEGREDSGPITLSTPTSTSYLKIMDIPITDPKSKDWYTPTKQALSAALLASPVGASLSDVIKHVRIM</sequence>
<dbReference type="Proteomes" id="UP000008493">
    <property type="component" value="Unassembled WGS sequence"/>
</dbReference>
<dbReference type="KEGG" id="abp:AGABI1DRAFT96266"/>
<proteinExistence type="predicted"/>
<protein>
    <submittedName>
        <fullName evidence="1">Uncharacterized protein</fullName>
    </submittedName>
</protein>